<reference evidence="2" key="2">
    <citation type="journal article" date="2024" name="Plant">
        <title>Genomic evolution and insights into agronomic trait innovations of Sesamum species.</title>
        <authorList>
            <person name="Miao H."/>
            <person name="Wang L."/>
            <person name="Qu L."/>
            <person name="Liu H."/>
            <person name="Sun Y."/>
            <person name="Le M."/>
            <person name="Wang Q."/>
            <person name="Wei S."/>
            <person name="Zheng Y."/>
            <person name="Lin W."/>
            <person name="Duan Y."/>
            <person name="Cao H."/>
            <person name="Xiong S."/>
            <person name="Wang X."/>
            <person name="Wei L."/>
            <person name="Li C."/>
            <person name="Ma Q."/>
            <person name="Ju M."/>
            <person name="Zhao R."/>
            <person name="Li G."/>
            <person name="Mu C."/>
            <person name="Tian Q."/>
            <person name="Mei H."/>
            <person name="Zhang T."/>
            <person name="Gao T."/>
            <person name="Zhang H."/>
        </authorList>
    </citation>
    <scope>NUCLEOTIDE SEQUENCE</scope>
    <source>
        <strain evidence="2">G02</strain>
    </source>
</reference>
<dbReference type="Pfam" id="PF05678">
    <property type="entry name" value="VQ"/>
    <property type="match status" value="1"/>
</dbReference>
<reference evidence="2" key="1">
    <citation type="submission" date="2020-06" db="EMBL/GenBank/DDBJ databases">
        <authorList>
            <person name="Li T."/>
            <person name="Hu X."/>
            <person name="Zhang T."/>
            <person name="Song X."/>
            <person name="Zhang H."/>
            <person name="Dai N."/>
            <person name="Sheng W."/>
            <person name="Hou X."/>
            <person name="Wei L."/>
        </authorList>
    </citation>
    <scope>NUCLEOTIDE SEQUENCE</scope>
    <source>
        <strain evidence="2">G02</strain>
        <tissue evidence="2">Leaf</tissue>
    </source>
</reference>
<proteinExistence type="predicted"/>
<accession>A0AAW2K3B4</accession>
<evidence type="ECO:0000259" key="1">
    <source>
        <dbReference type="Pfam" id="PF05678"/>
    </source>
</evidence>
<dbReference type="PANTHER" id="PTHR34777">
    <property type="entry name" value="VQ MOTIF-CONTAINING PROTEIN 10"/>
    <property type="match status" value="1"/>
</dbReference>
<dbReference type="PANTHER" id="PTHR34777:SF1">
    <property type="entry name" value="VQ MOTIF-CONTAINING PROTEIN 10"/>
    <property type="match status" value="1"/>
</dbReference>
<feature type="domain" description="VQ" evidence="1">
    <location>
        <begin position="16"/>
        <end position="41"/>
    </location>
</feature>
<gene>
    <name evidence="2" type="ORF">Sradi_6408700</name>
</gene>
<organism evidence="2">
    <name type="scientific">Sesamum radiatum</name>
    <name type="common">Black benniseed</name>
    <dbReference type="NCBI Taxonomy" id="300843"/>
    <lineage>
        <taxon>Eukaryota</taxon>
        <taxon>Viridiplantae</taxon>
        <taxon>Streptophyta</taxon>
        <taxon>Embryophyta</taxon>
        <taxon>Tracheophyta</taxon>
        <taxon>Spermatophyta</taxon>
        <taxon>Magnoliopsida</taxon>
        <taxon>eudicotyledons</taxon>
        <taxon>Gunneridae</taxon>
        <taxon>Pentapetalae</taxon>
        <taxon>asterids</taxon>
        <taxon>lamiids</taxon>
        <taxon>Lamiales</taxon>
        <taxon>Pedaliaceae</taxon>
        <taxon>Sesamum</taxon>
    </lineage>
</organism>
<dbReference type="AlphaFoldDB" id="A0AAW2K3B4"/>
<dbReference type="InterPro" id="IPR039608">
    <property type="entry name" value="VQ_1/10"/>
</dbReference>
<comment type="caution">
    <text evidence="2">The sequence shown here is derived from an EMBL/GenBank/DDBJ whole genome shotgun (WGS) entry which is preliminary data.</text>
</comment>
<evidence type="ECO:0000313" key="2">
    <source>
        <dbReference type="EMBL" id="KAL0301319.1"/>
    </source>
</evidence>
<dbReference type="EMBL" id="JACGWJ010000030">
    <property type="protein sequence ID" value="KAL0301319.1"/>
    <property type="molecule type" value="Genomic_DNA"/>
</dbReference>
<dbReference type="InterPro" id="IPR008889">
    <property type="entry name" value="VQ"/>
</dbReference>
<protein>
    <submittedName>
        <fullName evidence="2">VQ motif-containing protein 1</fullName>
    </submittedName>
</protein>
<name>A0AAW2K3B4_SESRA</name>
<sequence length="89" mass="9727">MAAGGRRPDPVKVVIIKTQYIETDAVSFKSVVQSLTGQDSAAAERPRIQSGAGVSYDASPVLSRGMSFKEFERMLKELPPLDELYGFYA</sequence>